<evidence type="ECO:0000256" key="2">
    <source>
        <dbReference type="ARBA" id="ARBA00023125"/>
    </source>
</evidence>
<keyword evidence="3" id="KW-0804">Transcription</keyword>
<feature type="domain" description="HTH gntR-type" evidence="4">
    <location>
        <begin position="4"/>
        <end position="76"/>
    </location>
</feature>
<protein>
    <submittedName>
        <fullName evidence="6">DNA-binding FadR family transcriptional regulator</fullName>
    </submittedName>
</protein>
<dbReference type="GO" id="GO:0003700">
    <property type="term" value="F:DNA-binding transcription factor activity"/>
    <property type="evidence" value="ECO:0007669"/>
    <property type="project" value="InterPro"/>
</dbReference>
<dbReference type="InterPro" id="IPR008920">
    <property type="entry name" value="TF_FadR/GntR_C"/>
</dbReference>
<dbReference type="InterPro" id="IPR011711">
    <property type="entry name" value="GntR_C"/>
</dbReference>
<comment type="caution">
    <text evidence="6">The sequence shown here is derived from an EMBL/GenBank/DDBJ whole genome shotgun (WGS) entry which is preliminary data.</text>
</comment>
<dbReference type="SUPFAM" id="SSF48008">
    <property type="entry name" value="GntR ligand-binding domain-like"/>
    <property type="match status" value="1"/>
</dbReference>
<dbReference type="InterPro" id="IPR036390">
    <property type="entry name" value="WH_DNA-bd_sf"/>
</dbReference>
<dbReference type="EMBL" id="JAAMOX010000001">
    <property type="protein sequence ID" value="NIH54045.1"/>
    <property type="molecule type" value="Genomic_DNA"/>
</dbReference>
<gene>
    <name evidence="5" type="ORF">FHX76_001913</name>
    <name evidence="6" type="ORF">FHX76_002844</name>
</gene>
<evidence type="ECO:0000313" key="5">
    <source>
        <dbReference type="EMBL" id="NIH54045.1"/>
    </source>
</evidence>
<evidence type="ECO:0000256" key="3">
    <source>
        <dbReference type="ARBA" id="ARBA00023163"/>
    </source>
</evidence>
<dbReference type="PROSITE" id="PS50949">
    <property type="entry name" value="HTH_GNTR"/>
    <property type="match status" value="1"/>
</dbReference>
<keyword evidence="1" id="KW-0805">Transcription regulation</keyword>
<dbReference type="RefSeq" id="WP_167150138.1">
    <property type="nucleotide sequence ID" value="NZ_JAAMOX010000001.1"/>
</dbReference>
<accession>A0A7X5R3F6</accession>
<dbReference type="Gene3D" id="1.20.120.530">
    <property type="entry name" value="GntR ligand-binding domain-like"/>
    <property type="match status" value="1"/>
</dbReference>
<dbReference type="PRINTS" id="PR00035">
    <property type="entry name" value="HTHGNTR"/>
</dbReference>
<dbReference type="Gene3D" id="1.10.10.10">
    <property type="entry name" value="Winged helix-like DNA-binding domain superfamily/Winged helix DNA-binding domain"/>
    <property type="match status" value="1"/>
</dbReference>
<dbReference type="SMART" id="SM00895">
    <property type="entry name" value="FCD"/>
    <property type="match status" value="1"/>
</dbReference>
<name>A0A7X5R3F6_9MICO</name>
<dbReference type="Pfam" id="PF00392">
    <property type="entry name" value="GntR"/>
    <property type="match status" value="1"/>
</dbReference>
<dbReference type="PANTHER" id="PTHR43537">
    <property type="entry name" value="TRANSCRIPTIONAL REGULATOR, GNTR FAMILY"/>
    <property type="match status" value="1"/>
</dbReference>
<dbReference type="PANTHER" id="PTHR43537:SF5">
    <property type="entry name" value="UXU OPERON TRANSCRIPTIONAL REGULATOR"/>
    <property type="match status" value="1"/>
</dbReference>
<evidence type="ECO:0000313" key="6">
    <source>
        <dbReference type="EMBL" id="NIH54948.1"/>
    </source>
</evidence>
<evidence type="ECO:0000256" key="1">
    <source>
        <dbReference type="ARBA" id="ARBA00023015"/>
    </source>
</evidence>
<dbReference type="InterPro" id="IPR000524">
    <property type="entry name" value="Tscrpt_reg_HTH_GntR"/>
</dbReference>
<sequence length="238" mass="25545">MTTPKAWELVLAHIEAQLSSGELSPGDHLPGERALAADLDVGRSSVREALRVLEALGLIRTQTGSGPTSGAIIVSRPSGGMSMLMRLQVAAQGFAVRDVVKTRLILESAVARELATASSPNLDEPKTLLEAMEQHDLTETEYLLLDAQYHLSLAEAAGNDVLTSTMAGLRSAIEHYVIDASASLPDWATTARRLQHEHRGILESIEAKDADTASDRITAHISGYYAETQISDHQTPEG</sequence>
<dbReference type="Pfam" id="PF07729">
    <property type="entry name" value="FCD"/>
    <property type="match status" value="1"/>
</dbReference>
<dbReference type="InterPro" id="IPR036388">
    <property type="entry name" value="WH-like_DNA-bd_sf"/>
</dbReference>
<dbReference type="GO" id="GO:0003677">
    <property type="term" value="F:DNA binding"/>
    <property type="evidence" value="ECO:0007669"/>
    <property type="project" value="UniProtKB-KW"/>
</dbReference>
<reference evidence="6 7" key="1">
    <citation type="submission" date="2020-02" db="EMBL/GenBank/DDBJ databases">
        <title>Sequencing the genomes of 1000 actinobacteria strains.</title>
        <authorList>
            <person name="Klenk H.-P."/>
        </authorList>
    </citation>
    <scope>NUCLEOTIDE SEQUENCE [LARGE SCALE GENOMIC DNA]</scope>
    <source>
        <strain evidence="6 7">DSM 27960</strain>
    </source>
</reference>
<dbReference type="EMBL" id="JAAMOX010000002">
    <property type="protein sequence ID" value="NIH54948.1"/>
    <property type="molecule type" value="Genomic_DNA"/>
</dbReference>
<dbReference type="SUPFAM" id="SSF46785">
    <property type="entry name" value="Winged helix' DNA-binding domain"/>
    <property type="match status" value="1"/>
</dbReference>
<dbReference type="CDD" id="cd07377">
    <property type="entry name" value="WHTH_GntR"/>
    <property type="match status" value="1"/>
</dbReference>
<keyword evidence="7" id="KW-1185">Reference proteome</keyword>
<dbReference type="Proteomes" id="UP000541033">
    <property type="component" value="Unassembled WGS sequence"/>
</dbReference>
<organism evidence="6 7">
    <name type="scientific">Lysinibacter cavernae</name>
    <dbReference type="NCBI Taxonomy" id="1640652"/>
    <lineage>
        <taxon>Bacteria</taxon>
        <taxon>Bacillati</taxon>
        <taxon>Actinomycetota</taxon>
        <taxon>Actinomycetes</taxon>
        <taxon>Micrococcales</taxon>
        <taxon>Microbacteriaceae</taxon>
        <taxon>Lysinibacter</taxon>
    </lineage>
</organism>
<keyword evidence="2 6" id="KW-0238">DNA-binding</keyword>
<evidence type="ECO:0000313" key="7">
    <source>
        <dbReference type="Proteomes" id="UP000541033"/>
    </source>
</evidence>
<evidence type="ECO:0000259" key="4">
    <source>
        <dbReference type="PROSITE" id="PS50949"/>
    </source>
</evidence>
<dbReference type="AlphaFoldDB" id="A0A7X5R3F6"/>
<proteinExistence type="predicted"/>
<dbReference type="SMART" id="SM00345">
    <property type="entry name" value="HTH_GNTR"/>
    <property type="match status" value="1"/>
</dbReference>